<feature type="transmembrane region" description="Helical" evidence="1">
    <location>
        <begin position="958"/>
        <end position="975"/>
    </location>
</feature>
<feature type="transmembrane region" description="Helical" evidence="1">
    <location>
        <begin position="910"/>
        <end position="929"/>
    </location>
</feature>
<dbReference type="Gene3D" id="3.30.2090.10">
    <property type="entry name" value="Multidrug efflux transporter AcrB TolC docking domain, DN and DC subdomains"/>
    <property type="match status" value="2"/>
</dbReference>
<feature type="transmembrane region" description="Helical" evidence="1">
    <location>
        <begin position="476"/>
        <end position="499"/>
    </location>
</feature>
<dbReference type="GO" id="GO:0005886">
    <property type="term" value="C:plasma membrane"/>
    <property type="evidence" value="ECO:0007669"/>
    <property type="project" value="TreeGrafter"/>
</dbReference>
<dbReference type="Gene3D" id="3.30.70.1320">
    <property type="entry name" value="Multidrug efflux transporter AcrB pore domain like"/>
    <property type="match status" value="1"/>
</dbReference>
<accession>A0A6N3ARW8</accession>
<proteinExistence type="predicted"/>
<dbReference type="PANTHER" id="PTHR32063">
    <property type="match status" value="1"/>
</dbReference>
<dbReference type="SUPFAM" id="SSF82693">
    <property type="entry name" value="Multidrug efflux transporter AcrB pore domain, PN1, PN2, PC1 and PC2 subdomains"/>
    <property type="match status" value="2"/>
</dbReference>
<evidence type="ECO:0000256" key="1">
    <source>
        <dbReference type="SAM" id="Phobius"/>
    </source>
</evidence>
<dbReference type="GO" id="GO:0042910">
    <property type="term" value="F:xenobiotic transmembrane transporter activity"/>
    <property type="evidence" value="ECO:0007669"/>
    <property type="project" value="TreeGrafter"/>
</dbReference>
<dbReference type="PANTHER" id="PTHR32063:SF0">
    <property type="entry name" value="SWARMING MOTILITY PROTEIN SWRC"/>
    <property type="match status" value="1"/>
</dbReference>
<dbReference type="InterPro" id="IPR001036">
    <property type="entry name" value="Acrflvin-R"/>
</dbReference>
<keyword evidence="1" id="KW-0472">Membrane</keyword>
<dbReference type="Gene3D" id="1.20.1640.10">
    <property type="entry name" value="Multidrug efflux transporter AcrB transmembrane domain"/>
    <property type="match status" value="2"/>
</dbReference>
<feature type="transmembrane region" description="Helical" evidence="1">
    <location>
        <begin position="535"/>
        <end position="555"/>
    </location>
</feature>
<dbReference type="SUPFAM" id="SSF82714">
    <property type="entry name" value="Multidrug efflux transporter AcrB TolC docking domain, DN and DC subdomains"/>
    <property type="match status" value="2"/>
</dbReference>
<dbReference type="AlphaFoldDB" id="A0A6N3ARW8"/>
<sequence>MIVRNLIHRPIAVTMCLIALIAIGCISFKYIPVSLMPDIDIPQITVQVSYPGASVHEVDAEVVAPLRSQLMQVAGLKDIHSESRMDAGSIFMEFEPGSNIDLIFIEVNEKIDRAMNRMPKELERPKVVKASAMDIPAFYLDLSLKNEGVGKDGSLPKAGMKFTQLGEFARNIVSKRIEQLPQTAMVDISGTTGAEIICIPDEAKLLSMGLDMETLSKAIQSNNITLGALSVVDGLYRYNIHFDSQLLNREDIENVYINHEGRLVQLKDLCRVEEKLASRAGLVRHDGKNAVTMAVIKQNDAQMEDLQESIEGLVEDLRKEYPDISFDLTRDQTRLLTYSIDNLEQNLYVGAVLACLVLFLFMKDWRLPLLIIITIPLTLIVTLLSFHLLDISLNIISLSGLILGVGMIVDNSIIVIDNVMQRWRQGMPLADALVKGTNEVFTPMLSSVLTTCSVFVPLIFLSGIAGALFYDQAMGVTIALFASLFVAVLVIPVYFMVLYRKRKTCPEGEVLDRKFHFNFYAPYERGIKWVLRNPVKSVTAFCLAIPAIFLIYKGLEKERLPYMEHNDALMKIDWNAGISVEENDVRVGDVLKQVDGLVQTSTAMVGVQDFVLSHTEDLTTSEAVVYFQAEDGETLRQAQEKIRNYMAEHYPHGTVEFGVSGNIFDLIFSNDDADLEIRLQRQGGGRPDVQEARAFLDTLSRRFPEVVVQPVVSERNIQYVADTEQMAVYHVSYAALQARLRMLVSQNEVYAINEGARSLPVIIGERSMDSRKLLQYTVRNDEGVDIPLSYLIRETQGEDFKRLYSGNGGDYYPVKITADDRTVESIVDFTERFVKADPRYSASFTGNYYSSREMIGELVLVLSVAVALLYFILAAQFESIVQPLVILSEIVIDVFWVFLVLWLLGESLNIMAMIGIVVMSGIIINDSILKVDTMNRLRREGMPLVTAIWRGGHSRLRPIVMTSLTTILAILPFLSRGDMGSALQYPLSLTLIVGMVAGTLVSLFFIPLVYYLIYRRRG</sequence>
<dbReference type="Pfam" id="PF00873">
    <property type="entry name" value="ACR_tran"/>
    <property type="match status" value="1"/>
</dbReference>
<gene>
    <name evidence="2" type="primary">bepE_3</name>
    <name evidence="2" type="ORF">PCLFYP37_01500</name>
</gene>
<feature type="transmembrane region" description="Helical" evidence="1">
    <location>
        <begin position="448"/>
        <end position="470"/>
    </location>
</feature>
<dbReference type="Gene3D" id="3.30.70.1440">
    <property type="entry name" value="Multidrug efflux transporter AcrB pore domain"/>
    <property type="match status" value="1"/>
</dbReference>
<feature type="transmembrane region" description="Helical" evidence="1">
    <location>
        <begin position="884"/>
        <end position="904"/>
    </location>
</feature>
<keyword evidence="1" id="KW-1133">Transmembrane helix</keyword>
<name>A0A6N3ARW8_9BACT</name>
<feature type="transmembrane region" description="Helical" evidence="1">
    <location>
        <begin position="12"/>
        <end position="31"/>
    </location>
</feature>
<dbReference type="RefSeq" id="WP_412442218.1">
    <property type="nucleotide sequence ID" value="NZ_CACRUT010000008.1"/>
</dbReference>
<organism evidence="2">
    <name type="scientific">Paraprevotella clara</name>
    <dbReference type="NCBI Taxonomy" id="454154"/>
    <lineage>
        <taxon>Bacteria</taxon>
        <taxon>Pseudomonadati</taxon>
        <taxon>Bacteroidota</taxon>
        <taxon>Bacteroidia</taxon>
        <taxon>Bacteroidales</taxon>
        <taxon>Prevotellaceae</taxon>
        <taxon>Paraprevotella</taxon>
    </lineage>
</organism>
<dbReference type="PRINTS" id="PR00702">
    <property type="entry name" value="ACRIFLAVINRP"/>
</dbReference>
<feature type="transmembrane region" description="Helical" evidence="1">
    <location>
        <begin position="395"/>
        <end position="416"/>
    </location>
</feature>
<dbReference type="SUPFAM" id="SSF82866">
    <property type="entry name" value="Multidrug efflux transporter AcrB transmembrane domain"/>
    <property type="match status" value="2"/>
</dbReference>
<feature type="transmembrane region" description="Helical" evidence="1">
    <location>
        <begin position="987"/>
        <end position="1013"/>
    </location>
</feature>
<evidence type="ECO:0000313" key="2">
    <source>
        <dbReference type="EMBL" id="VYT92908.1"/>
    </source>
</evidence>
<dbReference type="Gene3D" id="3.30.70.1430">
    <property type="entry name" value="Multidrug efflux transporter AcrB pore domain"/>
    <property type="match status" value="2"/>
</dbReference>
<keyword evidence="1" id="KW-0812">Transmembrane</keyword>
<dbReference type="InterPro" id="IPR027463">
    <property type="entry name" value="AcrB_DN_DC_subdom"/>
</dbReference>
<reference evidence="2" key="1">
    <citation type="submission" date="2019-11" db="EMBL/GenBank/DDBJ databases">
        <authorList>
            <person name="Feng L."/>
        </authorList>
    </citation>
    <scope>NUCLEOTIDE SEQUENCE</scope>
    <source>
        <strain evidence="2">PclaraLFYP37</strain>
    </source>
</reference>
<dbReference type="PROSITE" id="PS51257">
    <property type="entry name" value="PROKAR_LIPOPROTEIN"/>
    <property type="match status" value="1"/>
</dbReference>
<feature type="transmembrane region" description="Helical" evidence="1">
    <location>
        <begin position="369"/>
        <end position="389"/>
    </location>
</feature>
<feature type="transmembrane region" description="Helical" evidence="1">
    <location>
        <begin position="345"/>
        <end position="362"/>
    </location>
</feature>
<protein>
    <submittedName>
        <fullName evidence="2">Efflux pump membrane transporter BepE</fullName>
    </submittedName>
</protein>
<feature type="transmembrane region" description="Helical" evidence="1">
    <location>
        <begin position="854"/>
        <end position="872"/>
    </location>
</feature>
<dbReference type="EMBL" id="CACRUT010000008">
    <property type="protein sequence ID" value="VYT92908.1"/>
    <property type="molecule type" value="Genomic_DNA"/>
</dbReference>